<evidence type="ECO:0000256" key="7">
    <source>
        <dbReference type="SAM" id="MobiDB-lite"/>
    </source>
</evidence>
<dbReference type="GO" id="GO:0008270">
    <property type="term" value="F:zinc ion binding"/>
    <property type="evidence" value="ECO:0007669"/>
    <property type="project" value="InterPro"/>
</dbReference>
<dbReference type="EMBL" id="GL876977">
    <property type="protein sequence ID" value="KLU91363.1"/>
    <property type="molecule type" value="Genomic_DNA"/>
</dbReference>
<dbReference type="PROSITE" id="PS50048">
    <property type="entry name" value="ZN2_CY6_FUNGAL_2"/>
    <property type="match status" value="1"/>
</dbReference>
<dbReference type="PANTHER" id="PTHR31944">
    <property type="entry name" value="HEME-RESPONSIVE ZINC FINGER TRANSCRIPTION FACTOR HAP1"/>
    <property type="match status" value="1"/>
</dbReference>
<dbReference type="AlphaFoldDB" id="A0A0H2U5C1"/>
<dbReference type="Pfam" id="PF00172">
    <property type="entry name" value="Zn_clus"/>
    <property type="match status" value="1"/>
</dbReference>
<dbReference type="GO" id="GO:0005634">
    <property type="term" value="C:nucleus"/>
    <property type="evidence" value="ECO:0007669"/>
    <property type="project" value="TreeGrafter"/>
</dbReference>
<feature type="non-terminal residue" evidence="9">
    <location>
        <position position="80"/>
    </location>
</feature>
<dbReference type="InterPro" id="IPR001138">
    <property type="entry name" value="Zn2Cys6_DnaBD"/>
</dbReference>
<sequence>MDSGASTSPSGPSPEGTGDVPPQQQQQKQKRIRILLSCGPCRTSKLKCDRASPCRQCIRKGLPPDECVYAPPPTRRQRNG</sequence>
<dbReference type="GO" id="GO:0001228">
    <property type="term" value="F:DNA-binding transcription activator activity, RNA polymerase II-specific"/>
    <property type="evidence" value="ECO:0007669"/>
    <property type="project" value="TreeGrafter"/>
</dbReference>
<accession>A0A0H2U5C1</accession>
<dbReference type="OrthoDB" id="2269373at2759"/>
<evidence type="ECO:0000256" key="6">
    <source>
        <dbReference type="ARBA" id="ARBA00023242"/>
    </source>
</evidence>
<evidence type="ECO:0000256" key="4">
    <source>
        <dbReference type="ARBA" id="ARBA00023125"/>
    </source>
</evidence>
<dbReference type="SMART" id="SM00066">
    <property type="entry name" value="GAL4"/>
    <property type="match status" value="1"/>
</dbReference>
<dbReference type="PANTHER" id="PTHR31944:SF131">
    <property type="entry name" value="HEME-RESPONSIVE ZINC FINGER TRANSCRIPTION FACTOR HAP1"/>
    <property type="match status" value="1"/>
</dbReference>
<evidence type="ECO:0000256" key="5">
    <source>
        <dbReference type="ARBA" id="ARBA00023163"/>
    </source>
</evidence>
<keyword evidence="3" id="KW-0805">Transcription regulation</keyword>
<feature type="domain" description="Zn(2)-C6 fungal-type" evidence="8">
    <location>
        <begin position="37"/>
        <end position="69"/>
    </location>
</feature>
<evidence type="ECO:0000313" key="9">
    <source>
        <dbReference type="EMBL" id="KLU91363.1"/>
    </source>
</evidence>
<feature type="compositionally biased region" description="Low complexity" evidence="7">
    <location>
        <begin position="1"/>
        <end position="27"/>
    </location>
</feature>
<name>A0A0H2U5C1_MAGP6</name>
<dbReference type="GO" id="GO:0000978">
    <property type="term" value="F:RNA polymerase II cis-regulatory region sequence-specific DNA binding"/>
    <property type="evidence" value="ECO:0007669"/>
    <property type="project" value="TreeGrafter"/>
</dbReference>
<organism evidence="9">
    <name type="scientific">Magnaporthiopsis poae (strain ATCC 64411 / 73-15)</name>
    <name type="common">Kentucky bluegrass fungus</name>
    <name type="synonym">Magnaporthe poae</name>
    <dbReference type="NCBI Taxonomy" id="644358"/>
    <lineage>
        <taxon>Eukaryota</taxon>
        <taxon>Fungi</taxon>
        <taxon>Dikarya</taxon>
        <taxon>Ascomycota</taxon>
        <taxon>Pezizomycotina</taxon>
        <taxon>Sordariomycetes</taxon>
        <taxon>Sordariomycetidae</taxon>
        <taxon>Magnaporthales</taxon>
        <taxon>Magnaporthaceae</taxon>
        <taxon>Magnaporthiopsis</taxon>
    </lineage>
</organism>
<dbReference type="Gene3D" id="4.10.240.10">
    <property type="entry name" value="Zn(2)-C6 fungal-type DNA-binding domain"/>
    <property type="match status" value="1"/>
</dbReference>
<keyword evidence="6" id="KW-0539">Nucleus</keyword>
<dbReference type="VEuPathDB" id="FungiDB:MAPG_09884"/>
<keyword evidence="5" id="KW-0804">Transcription</keyword>
<keyword evidence="1" id="KW-0479">Metal-binding</keyword>
<dbReference type="SUPFAM" id="SSF57701">
    <property type="entry name" value="Zn2/Cys6 DNA-binding domain"/>
    <property type="match status" value="1"/>
</dbReference>
<feature type="region of interest" description="Disordered" evidence="7">
    <location>
        <begin position="61"/>
        <end position="80"/>
    </location>
</feature>
<dbReference type="InterPro" id="IPR051430">
    <property type="entry name" value="Fungal_TF_Env_Response"/>
</dbReference>
<evidence type="ECO:0000256" key="1">
    <source>
        <dbReference type="ARBA" id="ARBA00022723"/>
    </source>
</evidence>
<reference evidence="9" key="2">
    <citation type="submission" date="2011-03" db="EMBL/GenBank/DDBJ databases">
        <title>Annotation of Magnaporthe poae ATCC 64411.</title>
        <authorList>
            <person name="Ma L.-J."/>
            <person name="Dead R."/>
            <person name="Young S.K."/>
            <person name="Zeng Q."/>
            <person name="Gargeya S."/>
            <person name="Fitzgerald M."/>
            <person name="Haas B."/>
            <person name="Abouelleil A."/>
            <person name="Alvarado L."/>
            <person name="Arachchi H.M."/>
            <person name="Berlin A."/>
            <person name="Brown A."/>
            <person name="Chapman S.B."/>
            <person name="Chen Z."/>
            <person name="Dunbar C."/>
            <person name="Freedman E."/>
            <person name="Gearin G."/>
            <person name="Gellesch M."/>
            <person name="Goldberg J."/>
            <person name="Griggs A."/>
            <person name="Gujja S."/>
            <person name="Heiman D."/>
            <person name="Howarth C."/>
            <person name="Larson L."/>
            <person name="Lui A."/>
            <person name="MacDonald P.J.P."/>
            <person name="Mehta T."/>
            <person name="Montmayeur A."/>
            <person name="Murphy C."/>
            <person name="Neiman D."/>
            <person name="Pearson M."/>
            <person name="Priest M."/>
            <person name="Roberts A."/>
            <person name="Saif S."/>
            <person name="Shea T."/>
            <person name="Shenoy N."/>
            <person name="Sisk P."/>
            <person name="Stolte C."/>
            <person name="Sykes S."/>
            <person name="Yandava C."/>
            <person name="Wortman J."/>
            <person name="Nusbaum C."/>
            <person name="Birren B."/>
        </authorList>
    </citation>
    <scope>NUCLEOTIDE SEQUENCE</scope>
    <source>
        <strain evidence="9">ATCC 64411</strain>
    </source>
</reference>
<evidence type="ECO:0000259" key="8">
    <source>
        <dbReference type="PROSITE" id="PS50048"/>
    </source>
</evidence>
<protein>
    <recommendedName>
        <fullName evidence="8">Zn(2)-C6 fungal-type domain-containing protein</fullName>
    </recommendedName>
</protein>
<dbReference type="InterPro" id="IPR036864">
    <property type="entry name" value="Zn2-C6_fun-type_DNA-bd_sf"/>
</dbReference>
<reference evidence="9" key="1">
    <citation type="submission" date="2010-05" db="EMBL/GenBank/DDBJ databases">
        <title>The Genome Sequence of Magnaporthe poae strain ATCC 64411.</title>
        <authorList>
            <consortium name="The Broad Institute Genome Sequencing Platform"/>
            <consortium name="Broad Institute Genome Sequencing Center for Infectious Disease"/>
            <person name="Ma L.-J."/>
            <person name="Dead R."/>
            <person name="Young S."/>
            <person name="Zeng Q."/>
            <person name="Koehrsen M."/>
            <person name="Alvarado L."/>
            <person name="Berlin A."/>
            <person name="Chapman S.B."/>
            <person name="Chen Z."/>
            <person name="Freedman E."/>
            <person name="Gellesch M."/>
            <person name="Goldberg J."/>
            <person name="Griggs A."/>
            <person name="Gujja S."/>
            <person name="Heilman E.R."/>
            <person name="Heiman D."/>
            <person name="Hepburn T."/>
            <person name="Howarth C."/>
            <person name="Jen D."/>
            <person name="Larson L."/>
            <person name="Mehta T."/>
            <person name="Neiman D."/>
            <person name="Pearson M."/>
            <person name="Roberts A."/>
            <person name="Saif S."/>
            <person name="Shea T."/>
            <person name="Shenoy N."/>
            <person name="Sisk P."/>
            <person name="Stolte C."/>
            <person name="Sykes S."/>
            <person name="Walk T."/>
            <person name="White J."/>
            <person name="Yandava C."/>
            <person name="Haas B."/>
            <person name="Nusbaum C."/>
            <person name="Birren B."/>
        </authorList>
    </citation>
    <scope>NUCLEOTIDE SEQUENCE</scope>
    <source>
        <strain evidence="9">ATCC 64411</strain>
    </source>
</reference>
<keyword evidence="4" id="KW-0238">DNA-binding</keyword>
<evidence type="ECO:0000256" key="3">
    <source>
        <dbReference type="ARBA" id="ARBA00023015"/>
    </source>
</evidence>
<feature type="region of interest" description="Disordered" evidence="7">
    <location>
        <begin position="1"/>
        <end position="31"/>
    </location>
</feature>
<keyword evidence="2" id="KW-0862">Zinc</keyword>
<evidence type="ECO:0000256" key="2">
    <source>
        <dbReference type="ARBA" id="ARBA00022833"/>
    </source>
</evidence>
<gene>
    <name evidence="9" type="ORF">MAPG_09884</name>
</gene>
<proteinExistence type="predicted"/>